<dbReference type="PANTHER" id="PTHR45527:SF10">
    <property type="entry name" value="PYOCHELIN SYNTHASE PCHF"/>
    <property type="match status" value="1"/>
</dbReference>
<sequence length="3412" mass="358626">MSNLGDSSAQLYASNPLVSPLWEKTQQTPNDIALRFITGTTPDDVDEWTWAEFLHGISTAQADLRAAGITAGDRVMMILPSSADYLLTFWALITIGAQPVSVPVTPEAPLAAGIPTLRHIAANCGPAALLTTPAKQQELVTHQQSDTTLLPGLTVLTPHYQRPTHPHLPASLDDLAPHPVGPDTVVYVQYSSGSTGKPKGVLDTYRCILWQLDVMRITWNSDTPPVSISWLPLHHDMGIVWGIFDILCLGGCAGYIPTALFAKNPTIWVNAMSTYKCGMTAAPDTMWRTICGLYQDPARRAGLDFSSLRLAVDGSEPVNTTTQPLLAATFGECGWTSTTLTPMYGLAEGGLAMSGHLGPREAVCVHFDAPTAARGQIVPADLNPNDPAQRTLYSVGDNFFGGDMRIVNPDTCQVLGDCEVGEVWFRGDVAAGYLGNPALTDATFHARTADDDGPYLRTGDYGFLCDGNLYISGRLSNTIIVGGENYFPSDIEELVATANLGFTTAQCCATQPDIDGPWYLVMGEAADIDTLDRTAYSGLLSRAIARSIGKQPATVLWTDNALPRTSSGKIARGEVAQLALQILAKQQGDSSTAHYANAGGRGTSGASNGSDDGAEGADSEDPDGEAGSRNSAAAAATDLTQHPVVVQLADQLSCPPDAVDLRADVSELGLTSLAVNEFLSWAGHTGHTLDPVEVWENPTVGAWMDLYDLAAAATAQQGDAADGTQGGDAASTSADTATTSITRPDGAANAAPDAATSTPTDLQKSYLVGADPSQPWGGIDCLAYAEFQPNLGTLTPADFYAALREAVTLVDQEPALHTALPTTETTCYADRPAPDVAVIDLTGVAADQLAAAREELRHVYLHRHFDTPQGENWALAVSTLPDGTTTVHVALSLIAADIVGVGEILARLDAALQGDTERAFPPHAHHTATGRAAAERAGTHHPAGSITSDVAGTTPNPAAAPIPARGLPLPPDVPTLDTGSTHPNPQVTRFTHAFTTPQWQALSDTARTLGTTPAGITLACYDAILRRWSSRDDFLVTLTTINAPQPGHVAERTIAVAHRAHCTLGSPWADTLVAVRTDLRAGIANPTPLGVELRHALASPAGHTGLSPFIFTYSADRPLLAEPLSVLGAPTELRSTTPQVLIDCQVVNVSGHVTLSCDIRTDGIRADVAAQMFQALVDLITLQCAGHPQQLAQRPLIDLVPLPAATRTQREAANSSAPVTTSSLLYTPFRENVQKQPKAVAVVWAPEDQPADKTAGDPLGYNRRGYLTYQELDCMARRLAAKLIPLTRPNQVIGIQLPKGPCQVIATLGVLYAGCTYLPIGLHQPEERLRAIANSAGMEIVLRREDMAELISDELGGRPRPTCHQAIPRVVEANELAYIIYTSGSTGTPKGVAIRHYSALNTCLDVNARNQVTAKDNCLAISALEFDLSVYDIFGMLAAGGTIVCIGDESRRDAFRWADLVKRFRVTIWNTVPGLGEMLYAAALGSQLPSLRRFYFSGDWIAMDLPKRLATISPDATCISMGGATEGSIWSNEYVVTDVDFPADWTSIPYGGPLTGQKYRVVNPNVPGFPDQPDYVPGELWIGGAGVAAGYFGQPELTAERYPVDEQGEHWYRTGDLGEYHTDGLIFFVGRMDTQVKIRGHRVECGEVEHACRALTGVETAIVVPIRKNSALGAVLVTGATGAKPGSEPGSADGAAAVAAEVQLADPAHLRAQLATKLPDYMVPAVVMPRESLPHTPNGKIDRRLLATELESYQHEQATGYRGAAAATETPIAGATSAPTVGTAGATVSATAARADGSTITAENTPGVVGVPQLDSFEQQVVNAWAAVLGEEPEVLATQLAAERAGTQPVNFFALGGDSLAATTVATSLVQAGCQVTVADLFAAPTLEAFIVRARGKLTATPTATQDAAPAAASAVAPAAPTTVAPTAVSEPAAPTATPLSGTSFPLTSLQQAYALGADGVRGITCTTPAVGVIISSGDGSALDPQRFATLIAELTAAWEPLRCVRSGDNEQAVVDAATVPAAAPVLTLRAPTGADLTTDSGVEAALAALRAELSGQRIPLDAVPMVQVVAVEGLTTHVGLSMNYLGLDARSIGVLFNTILDRYEGAADTFPVDPSAQPFYEYVQRELAAGTVGYSADHATGYSADARPQQLPPAPSLPVTTKKWTATSDARFSSLHTQLSVADTRALQTAAAHAGVTVSAVVLQAYGAVIAASSGLDVCGISVPISQRPSTNTAQQGSREVLGNFTELALCTLGTESSVTDVHRTLGHIGDGTLPNSRDIARAGRAAYPVVFTSTTGVAALHRSGTLTPSWVLTRTPGVQLDCQVSMVGDQLELRWDYPVEYVHAQRLHHLFTRFVDQVTAFSADPAPNELDTELADLAKQLATSQPPSPQQIMAAALEHLDTHTEGIQHTPSRTPLPQYVPLVELWRNRVQDVDVAQAPLTADARRTGTWLADALCGGFDATDIIGHPVLSPQALLVHDPAAASIVTDIAHLLAQKAEQLGRPVSVVELGSGTGLVRTLIERELTPTGAAGASVDVSWQSVERDAHWRKSATTHNEMPLEALSDIPADVVLAVGSLHRDPRLVRDVAQVPTLREAEVVVVETTELSDAALVSAAVIDPTLLESAATVLQNAGQWWMNLTTAGWQPYAMSTPASYICVLQGKREEATAAELCPLHADTAAGSGLPEPELSPEELAAARTVLEAWHSVLPDAASLQVENPANLSADFFALGGDSLAATRVLQQLKQAGYQTLRLVDLFNTPELSELAVLLSKMERVTVDTDGDGAADDSHPATHPLTGVQQAYLAGRSDAHILGGVASHCYYEFTTTSLDRTAFAQAITTVVDAHDELRALIVDGQATIQPATPAHILTTVEDPRAATEAETPDPTQQVGMVVRLSPADVPGPVTISIGMDNLILDGASMMLVLQEIDATYRELAAGQPASLPQESLSFGAYLATHQEALDPADITDPAAAHRVAEARAYWSSEVATLPAAPQIAERAQVVAIREPKIDRVSADVPAELWAAAQQAAKQYRVTAASLVLAAYAVELGQWSGSSDFTVNVTLFDRDMSVPGVNRVVGDFTSLTPVACRVLPGDSLAEVARAIQQTLASVRDYDAAGALWVQRELLQLTGDPYASMLPVVFTCGLGLVADGVSTTDFSFGTLGRVRSQTPQTLLDLQVHEDVKGLHLTADYVTQALDAQRVQDAISAVAQRICDCAERVHGAQAGAAGAGDGAAAAGGVAGAAASITTPADQLATSPAANPATVLADQPTADTTPVTAASAADLTGPAADLYAQIAPLWEAALEGVAVTLDSNFFKEGGDSLRATMVTRQVQDTTGREVDLRILLTNPTLRDYLQAVSAMPAATATEVGELDDYPNSPGSPDRAGAGVVVGTLPHGGDQADSSLADADLEEGTL</sequence>
<dbReference type="InterPro" id="IPR001242">
    <property type="entry name" value="Condensation_dom"/>
</dbReference>
<feature type="compositionally biased region" description="Low complexity" evidence="5">
    <location>
        <begin position="955"/>
        <end position="964"/>
    </location>
</feature>
<dbReference type="Gene3D" id="3.40.50.12780">
    <property type="entry name" value="N-terminal domain of ligase-like"/>
    <property type="match status" value="2"/>
</dbReference>
<dbReference type="OrthoDB" id="2472181at2"/>
<dbReference type="UniPathway" id="UPA00011"/>
<dbReference type="InterPro" id="IPR010071">
    <property type="entry name" value="AA_adenyl_dom"/>
</dbReference>
<dbReference type="GO" id="GO:0043041">
    <property type="term" value="P:amino acid activation for nonribosomal peptide biosynthetic process"/>
    <property type="evidence" value="ECO:0007669"/>
    <property type="project" value="TreeGrafter"/>
</dbReference>
<dbReference type="InterPro" id="IPR000873">
    <property type="entry name" value="AMP-dep_synth/lig_dom"/>
</dbReference>
<keyword evidence="2" id="KW-0596">Phosphopantetheine</keyword>
<dbReference type="GO" id="GO:0044550">
    <property type="term" value="P:secondary metabolite biosynthetic process"/>
    <property type="evidence" value="ECO:0007669"/>
    <property type="project" value="TreeGrafter"/>
</dbReference>
<dbReference type="SUPFAM" id="SSF47336">
    <property type="entry name" value="ACP-like"/>
    <property type="match status" value="4"/>
</dbReference>
<evidence type="ECO:0000259" key="6">
    <source>
        <dbReference type="PROSITE" id="PS50075"/>
    </source>
</evidence>
<dbReference type="Pfam" id="PF00668">
    <property type="entry name" value="Condensation"/>
    <property type="match status" value="2"/>
</dbReference>
<feature type="region of interest" description="Disordered" evidence="5">
    <location>
        <begin position="3367"/>
        <end position="3412"/>
    </location>
</feature>
<dbReference type="Pfam" id="PF00501">
    <property type="entry name" value="AMP-binding"/>
    <property type="match status" value="2"/>
</dbReference>
<dbReference type="InterPro" id="IPR042099">
    <property type="entry name" value="ANL_N_sf"/>
</dbReference>
<dbReference type="PROSITE" id="PS00455">
    <property type="entry name" value="AMP_BINDING"/>
    <property type="match status" value="2"/>
</dbReference>
<dbReference type="InterPro" id="IPR020845">
    <property type="entry name" value="AMP-binding_CS"/>
</dbReference>
<evidence type="ECO:0000256" key="2">
    <source>
        <dbReference type="ARBA" id="ARBA00022450"/>
    </source>
</evidence>
<dbReference type="Gene3D" id="1.10.1200.10">
    <property type="entry name" value="ACP-like"/>
    <property type="match status" value="4"/>
</dbReference>
<dbReference type="Gene3D" id="3.30.559.30">
    <property type="entry name" value="Nonribosomal peptide synthetase, condensation domain"/>
    <property type="match status" value="3"/>
</dbReference>
<evidence type="ECO:0000313" key="8">
    <source>
        <dbReference type="Proteomes" id="UP000068137"/>
    </source>
</evidence>
<evidence type="ECO:0000256" key="1">
    <source>
        <dbReference type="ARBA" id="ARBA00001957"/>
    </source>
</evidence>
<accession>A0A0M4LYR2</accession>
<feature type="domain" description="Carrier" evidence="6">
    <location>
        <begin position="3284"/>
        <end position="3359"/>
    </location>
</feature>
<dbReference type="Gene3D" id="3.30.300.30">
    <property type="match status" value="2"/>
</dbReference>
<dbReference type="EMBL" id="CP012390">
    <property type="protein sequence ID" value="ALE18989.1"/>
    <property type="molecule type" value="Genomic_DNA"/>
</dbReference>
<dbReference type="InterPro" id="IPR009081">
    <property type="entry name" value="PP-bd_ACP"/>
</dbReference>
<feature type="region of interest" description="Disordered" evidence="5">
    <location>
        <begin position="920"/>
        <end position="965"/>
    </location>
</feature>
<feature type="compositionally biased region" description="Polar residues" evidence="5">
    <location>
        <begin position="945"/>
        <end position="954"/>
    </location>
</feature>
<reference evidence="7 8" key="1">
    <citation type="journal article" date="2015" name="Genome Announc.">
        <title>Complete Genome Sequences for Two Strains of a Novel Fastidious, Partially Acid-Fast, Gram-Positive Corynebacterineae Bacterium, Derived from Human Clinical Samples.</title>
        <authorList>
            <person name="Nicholson A.C."/>
            <person name="Bell M."/>
            <person name="Humrighouse B.W."/>
            <person name="McQuiston J.R."/>
        </authorList>
    </citation>
    <scope>NUCLEOTIDE SEQUENCE [LARGE SCALE GENOMIC DNA]</scope>
    <source>
        <strain evidence="7 8">X1698</strain>
    </source>
</reference>
<dbReference type="Gene3D" id="3.30.559.10">
    <property type="entry name" value="Chloramphenicol acetyltransferase-like domain"/>
    <property type="match status" value="3"/>
</dbReference>
<dbReference type="InterPro" id="IPR023213">
    <property type="entry name" value="CAT-like_dom_sf"/>
</dbReference>
<evidence type="ECO:0000313" key="7">
    <source>
        <dbReference type="EMBL" id="ALE18989.1"/>
    </source>
</evidence>
<dbReference type="GO" id="GO:0031177">
    <property type="term" value="F:phosphopantetheine binding"/>
    <property type="evidence" value="ECO:0007669"/>
    <property type="project" value="TreeGrafter"/>
</dbReference>
<feature type="region of interest" description="Disordered" evidence="5">
    <location>
        <begin position="591"/>
        <end position="633"/>
    </location>
</feature>
<dbReference type="InterPro" id="IPR045851">
    <property type="entry name" value="AMP-bd_C_sf"/>
</dbReference>
<dbReference type="PANTHER" id="PTHR45527">
    <property type="entry name" value="NONRIBOSOMAL PEPTIDE SYNTHETASE"/>
    <property type="match status" value="1"/>
</dbReference>
<feature type="domain" description="Carrier" evidence="6">
    <location>
        <begin position="635"/>
        <end position="711"/>
    </location>
</feature>
<name>A0A0M4LYR2_9ACTN</name>
<feature type="compositionally biased region" description="Acidic residues" evidence="5">
    <location>
        <begin position="612"/>
        <end position="624"/>
    </location>
</feature>
<keyword evidence="3" id="KW-0597">Phosphoprotein</keyword>
<dbReference type="Pfam" id="PF00550">
    <property type="entry name" value="PP-binding"/>
    <property type="match status" value="4"/>
</dbReference>
<dbReference type="InterPro" id="IPR036736">
    <property type="entry name" value="ACP-like_sf"/>
</dbReference>
<dbReference type="InterPro" id="IPR006162">
    <property type="entry name" value="Ppantetheine_attach_site"/>
</dbReference>
<evidence type="ECO:0000256" key="4">
    <source>
        <dbReference type="ARBA" id="ARBA00022598"/>
    </source>
</evidence>
<keyword evidence="4" id="KW-0436">Ligase</keyword>
<feature type="domain" description="Carrier" evidence="6">
    <location>
        <begin position="1812"/>
        <end position="1898"/>
    </location>
</feature>
<feature type="domain" description="Carrier" evidence="6">
    <location>
        <begin position="2692"/>
        <end position="2774"/>
    </location>
</feature>
<dbReference type="GO" id="GO:0008610">
    <property type="term" value="P:lipid biosynthetic process"/>
    <property type="evidence" value="ECO:0007669"/>
    <property type="project" value="UniProtKB-ARBA"/>
</dbReference>
<dbReference type="STRING" id="1528099.AL705_04310"/>
<dbReference type="PROSITE" id="PS50075">
    <property type="entry name" value="CARRIER"/>
    <property type="match status" value="4"/>
</dbReference>
<gene>
    <name evidence="7" type="ORF">AL705_04310</name>
</gene>
<evidence type="ECO:0000256" key="3">
    <source>
        <dbReference type="ARBA" id="ARBA00022553"/>
    </source>
</evidence>
<dbReference type="GO" id="GO:0016874">
    <property type="term" value="F:ligase activity"/>
    <property type="evidence" value="ECO:0007669"/>
    <property type="project" value="UniProtKB-KW"/>
</dbReference>
<dbReference type="NCBIfam" id="TIGR01733">
    <property type="entry name" value="AA-adenyl-dom"/>
    <property type="match status" value="1"/>
</dbReference>
<dbReference type="PROSITE" id="PS00012">
    <property type="entry name" value="PHOSPHOPANTETHEINE"/>
    <property type="match status" value="2"/>
</dbReference>
<feature type="region of interest" description="Disordered" evidence="5">
    <location>
        <begin position="718"/>
        <end position="760"/>
    </location>
</feature>
<dbReference type="KEGG" id="cbq:AL705_04310"/>
<dbReference type="RefSeq" id="WP_053961964.1">
    <property type="nucleotide sequence ID" value="NZ_CP012390.1"/>
</dbReference>
<protein>
    <recommendedName>
        <fullName evidence="6">Carrier domain-containing protein</fullName>
    </recommendedName>
</protein>
<dbReference type="SUPFAM" id="SSF56801">
    <property type="entry name" value="Acetyl-CoA synthetase-like"/>
    <property type="match status" value="2"/>
</dbReference>
<organism evidence="7 8">
    <name type="scientific">Lawsonella clevelandensis</name>
    <dbReference type="NCBI Taxonomy" id="1528099"/>
    <lineage>
        <taxon>Bacteria</taxon>
        <taxon>Bacillati</taxon>
        <taxon>Actinomycetota</taxon>
        <taxon>Actinomycetes</taxon>
        <taxon>Mycobacteriales</taxon>
        <taxon>Lawsonellaceae</taxon>
        <taxon>Lawsonella</taxon>
    </lineage>
</organism>
<dbReference type="SUPFAM" id="SSF52777">
    <property type="entry name" value="CoA-dependent acyltransferases"/>
    <property type="match status" value="6"/>
</dbReference>
<dbReference type="GO" id="GO:0005737">
    <property type="term" value="C:cytoplasm"/>
    <property type="evidence" value="ECO:0007669"/>
    <property type="project" value="TreeGrafter"/>
</dbReference>
<dbReference type="PATRIC" id="fig|1562462.4.peg.878"/>
<proteinExistence type="predicted"/>
<comment type="cofactor">
    <cofactor evidence="1">
        <name>pantetheine 4'-phosphate</name>
        <dbReference type="ChEBI" id="CHEBI:47942"/>
    </cofactor>
</comment>
<evidence type="ECO:0000256" key="5">
    <source>
        <dbReference type="SAM" id="MobiDB-lite"/>
    </source>
</evidence>
<dbReference type="Proteomes" id="UP000068137">
    <property type="component" value="Chromosome"/>
</dbReference>